<accession>A0A0R3TMC3</accession>
<gene>
    <name evidence="2" type="ORF">HNAJ_LOCUS8452</name>
</gene>
<protein>
    <submittedName>
        <fullName evidence="4">Saposin B-type domain-containing protein</fullName>
    </submittedName>
</protein>
<feature type="region of interest" description="Disordered" evidence="1">
    <location>
        <begin position="290"/>
        <end position="310"/>
    </location>
</feature>
<dbReference type="Proteomes" id="UP000278807">
    <property type="component" value="Unassembled WGS sequence"/>
</dbReference>
<feature type="region of interest" description="Disordered" evidence="1">
    <location>
        <begin position="1239"/>
        <end position="1260"/>
    </location>
</feature>
<evidence type="ECO:0000313" key="2">
    <source>
        <dbReference type="EMBL" id="VDO04410.1"/>
    </source>
</evidence>
<keyword evidence="3" id="KW-1185">Reference proteome</keyword>
<reference evidence="4" key="1">
    <citation type="submission" date="2017-02" db="UniProtKB">
        <authorList>
            <consortium name="WormBaseParasite"/>
        </authorList>
    </citation>
    <scope>IDENTIFICATION</scope>
</reference>
<evidence type="ECO:0000313" key="4">
    <source>
        <dbReference type="WBParaSite" id="HNAJ_0000845601-mRNA-1"/>
    </source>
</evidence>
<evidence type="ECO:0000313" key="3">
    <source>
        <dbReference type="Proteomes" id="UP000278807"/>
    </source>
</evidence>
<organism evidence="4">
    <name type="scientific">Rodentolepis nana</name>
    <name type="common">Dwarf tapeworm</name>
    <name type="synonym">Hymenolepis nana</name>
    <dbReference type="NCBI Taxonomy" id="102285"/>
    <lineage>
        <taxon>Eukaryota</taxon>
        <taxon>Metazoa</taxon>
        <taxon>Spiralia</taxon>
        <taxon>Lophotrochozoa</taxon>
        <taxon>Platyhelminthes</taxon>
        <taxon>Cestoda</taxon>
        <taxon>Eucestoda</taxon>
        <taxon>Cyclophyllidea</taxon>
        <taxon>Hymenolepididae</taxon>
        <taxon>Rodentolepis</taxon>
    </lineage>
</organism>
<dbReference type="WBParaSite" id="HNAJ_0000845601-mRNA-1">
    <property type="protein sequence ID" value="HNAJ_0000845601-mRNA-1"/>
    <property type="gene ID" value="HNAJ_0000845601"/>
</dbReference>
<reference evidence="2 3" key="2">
    <citation type="submission" date="2018-11" db="EMBL/GenBank/DDBJ databases">
        <authorList>
            <consortium name="Pathogen Informatics"/>
        </authorList>
    </citation>
    <scope>NUCLEOTIDE SEQUENCE [LARGE SCALE GENOMIC DNA]</scope>
</reference>
<proteinExistence type="predicted"/>
<feature type="compositionally biased region" description="Polar residues" evidence="1">
    <location>
        <begin position="1239"/>
        <end position="1257"/>
    </location>
</feature>
<sequence length="1613" mass="181194">MPRPKKKPTWWGDPGTQAVVRRGLLYLIRNIYGGIPSSVKVRLKHKAKNAFYQDQNSEEESTRMRSTSEVEYCGACQEIYGKVDDYSSCLSTTDTSPHIKIVPEKKIPVISKRNILGESAQDCSEISYFSDKECLIKLLQQLYPEVANCLRQADHTSSVYLEDLCACLLAIYEAIETPETENDLKYCLLQFIEQLYPDLSNYIAKNTSNASARGMINNACKENMLCDCDDKTEEVGEFNTESTMEELTSDLSITYDVETEDSQDILDECLMELTQRICAELAEDTIESTESSEECDCEEDEEELLDTSEEADDEVVNDCATYAEIAECFRNCLVELIPKLWPERPNCCNQSGGQTCKSTVCIPTQAPKVESQVRTCLPQPCTESPCCINQSATCPSNRSEGYKETCEIKCAQATNDSTCNVCVPTQAPKVESQVRTCLPQPCTESPCCINQSATCQSNRSEGYKETCESKCAQVTKDSTCNVCVPTQAPKVESQVRTCLPQPCTESPCCINQSATCQSNRSEGYKSHKNGDCEIELDDVFLVKCILQLIQQLCPELIESVMKGSKPKEEVCKVNLSGECRNQEGFAVADKQKCDGAESETDLEGLNKCFAQLIQYLDNEMTPCVENTKKVKFVECKVKETESAKITCGQCNQSREEIPAELIEEILVKCFLLLIKQMYPEMFNCIMQSTGAKIDTGFKRTMGVSAKHEIQKLCENEQNICWRQSDNLTTNKECGKKSEWTEEALRRCLLEHVQQLIREIDCCPKVTADKTLTTATGTSYKECCKENNDPAAEWNKEDIRELLRLVQKLCPELADCIRGCESGKVSDPDQCDEEESTLGENDLIDSLFQFMDQTNPKLCNYSDGSDTETEWDEETMRNCFLKFVEELYPDLAPYTKQSLGEINKAEEECEMPQKVTQDFIQCENMVCDESKMVSKDNSVRECLEQFVQQISPELADCIKKYNDCNSTEAEISDISILEVSEALEASLSDGDIKDCLVKLVDLLCPDLGKYIRESDKSCDPCEPEGTLVDISEGSECASIEDSLRDSFISFIEEAYPELVDCIKHIKKATNDDDEEESEIDRDETTIDESIFDEVKTEETMNVNIGEESQAGVLSIFEQLEDEEEKSEMTITPDHFTEDVQLVSGEPDYSKNFNGEYGMTVSCGADDNTEAQSVNFSQEISIIDDIHPLTSINETQTDLTSEDIFEDCFMQLLKQFDADLACCIMENLPESSSLQIEDSNVSGDVISGQPNESQENSENPPKVKFSLFEDNTPMFDENTTNGFTSNLEYPMESHELVEKTDDLVTDENLSMVSEVILVVNENTTMEERSALTDELSATKIGELLNPGVLSSDFSQVEPSTNQNITSHTNTQFEDSDINAIGQKEEEGTLFDSIFDEILYATEQEESKCGVDSERVQGEECESTTEDVMVEKSVPLFEYGECDGNVESPIMKEKTCNQAEINEQLYQEWIKCASGMDIESVEMNGDEDDVAKDCRIESVESETCEGNYGDWDELRVCLLAIADEFYPELANCIRKCLAEEEKGGVASEFEADRRNMQMCLENFAAKFYAKPEQDDSVSGVKNVEEMYTPTVKYIQQLILDFAQIFHPTLAHSLQQQ</sequence>
<dbReference type="OrthoDB" id="10598433at2759"/>
<evidence type="ECO:0000256" key="1">
    <source>
        <dbReference type="SAM" id="MobiDB-lite"/>
    </source>
</evidence>
<dbReference type="EMBL" id="UZAE01012296">
    <property type="protein sequence ID" value="VDO04410.1"/>
    <property type="molecule type" value="Genomic_DNA"/>
</dbReference>
<name>A0A0R3TMC3_RODNA</name>